<dbReference type="AlphaFoldDB" id="W4K5B0"/>
<dbReference type="InterPro" id="IPR007219">
    <property type="entry name" value="XnlR_reg_dom"/>
</dbReference>
<dbReference type="GO" id="GO:0006351">
    <property type="term" value="P:DNA-templated transcription"/>
    <property type="evidence" value="ECO:0007669"/>
    <property type="project" value="InterPro"/>
</dbReference>
<dbReference type="EMBL" id="KI925459">
    <property type="protein sequence ID" value="ETW80226.1"/>
    <property type="molecule type" value="Genomic_DNA"/>
</dbReference>
<dbReference type="HOGENOM" id="CLU_1532759_0_0_1"/>
<dbReference type="OrthoDB" id="2428527at2759"/>
<dbReference type="InParanoid" id="W4K5B0"/>
<dbReference type="GO" id="GO:0003677">
    <property type="term" value="F:DNA binding"/>
    <property type="evidence" value="ECO:0007669"/>
    <property type="project" value="InterPro"/>
</dbReference>
<dbReference type="PANTHER" id="PTHR47783">
    <property type="entry name" value="ZN(II)2CYS6 TRANSCRIPTION FACTOR (EUROFUNG)-RELATED"/>
    <property type="match status" value="1"/>
</dbReference>
<protein>
    <recommendedName>
        <fullName evidence="2">Xylanolytic transcriptional activator regulatory domain-containing protein</fullName>
    </recommendedName>
</protein>
<dbReference type="GeneID" id="20670743"/>
<keyword evidence="1" id="KW-0539">Nucleus</keyword>
<organism evidence="3 4">
    <name type="scientific">Heterobasidion irregulare (strain TC 32-1)</name>
    <dbReference type="NCBI Taxonomy" id="747525"/>
    <lineage>
        <taxon>Eukaryota</taxon>
        <taxon>Fungi</taxon>
        <taxon>Dikarya</taxon>
        <taxon>Basidiomycota</taxon>
        <taxon>Agaricomycotina</taxon>
        <taxon>Agaricomycetes</taxon>
        <taxon>Russulales</taxon>
        <taxon>Bondarzewiaceae</taxon>
        <taxon>Heterobasidion</taxon>
        <taxon>Heterobasidion annosum species complex</taxon>
    </lineage>
</organism>
<evidence type="ECO:0000259" key="2">
    <source>
        <dbReference type="Pfam" id="PF04082"/>
    </source>
</evidence>
<evidence type="ECO:0000256" key="1">
    <source>
        <dbReference type="ARBA" id="ARBA00023242"/>
    </source>
</evidence>
<dbReference type="GO" id="GO:0008270">
    <property type="term" value="F:zinc ion binding"/>
    <property type="evidence" value="ECO:0007669"/>
    <property type="project" value="InterPro"/>
</dbReference>
<dbReference type="Pfam" id="PF04082">
    <property type="entry name" value="Fungal_trans"/>
    <property type="match status" value="1"/>
</dbReference>
<name>W4K5B0_HETIT</name>
<dbReference type="PANTHER" id="PTHR47783:SF1">
    <property type="entry name" value="ZN(II)2CYS6 TRANSCRIPTION FACTOR (EUROFUNG)"/>
    <property type="match status" value="1"/>
</dbReference>
<gene>
    <name evidence="3" type="ORF">HETIRDRAFT_321367</name>
</gene>
<keyword evidence="4" id="KW-1185">Reference proteome</keyword>
<evidence type="ECO:0000313" key="3">
    <source>
        <dbReference type="EMBL" id="ETW80226.1"/>
    </source>
</evidence>
<dbReference type="KEGG" id="hir:HETIRDRAFT_321367"/>
<reference evidence="3 4" key="1">
    <citation type="journal article" date="2012" name="New Phytol.">
        <title>Insight into trade-off between wood decay and parasitism from the genome of a fungal forest pathogen.</title>
        <authorList>
            <person name="Olson A."/>
            <person name="Aerts A."/>
            <person name="Asiegbu F."/>
            <person name="Belbahri L."/>
            <person name="Bouzid O."/>
            <person name="Broberg A."/>
            <person name="Canback B."/>
            <person name="Coutinho P.M."/>
            <person name="Cullen D."/>
            <person name="Dalman K."/>
            <person name="Deflorio G."/>
            <person name="van Diepen L.T."/>
            <person name="Dunand C."/>
            <person name="Duplessis S."/>
            <person name="Durling M."/>
            <person name="Gonthier P."/>
            <person name="Grimwood J."/>
            <person name="Fossdal C.G."/>
            <person name="Hansson D."/>
            <person name="Henrissat B."/>
            <person name="Hietala A."/>
            <person name="Himmelstrand K."/>
            <person name="Hoffmeister D."/>
            <person name="Hogberg N."/>
            <person name="James T.Y."/>
            <person name="Karlsson M."/>
            <person name="Kohler A."/>
            <person name="Kues U."/>
            <person name="Lee Y.H."/>
            <person name="Lin Y.C."/>
            <person name="Lind M."/>
            <person name="Lindquist E."/>
            <person name="Lombard V."/>
            <person name="Lucas S."/>
            <person name="Lunden K."/>
            <person name="Morin E."/>
            <person name="Murat C."/>
            <person name="Park J."/>
            <person name="Raffaello T."/>
            <person name="Rouze P."/>
            <person name="Salamov A."/>
            <person name="Schmutz J."/>
            <person name="Solheim H."/>
            <person name="Stahlberg J."/>
            <person name="Velez H."/>
            <person name="de Vries R.P."/>
            <person name="Wiebenga A."/>
            <person name="Woodward S."/>
            <person name="Yakovlev I."/>
            <person name="Garbelotto M."/>
            <person name="Martin F."/>
            <person name="Grigoriev I.V."/>
            <person name="Stenlid J."/>
        </authorList>
    </citation>
    <scope>NUCLEOTIDE SEQUENCE [LARGE SCALE GENOMIC DNA]</scope>
    <source>
        <strain evidence="3 4">TC 32-1</strain>
    </source>
</reference>
<dbReference type="CDD" id="cd12148">
    <property type="entry name" value="fungal_TF_MHR"/>
    <property type="match status" value="1"/>
</dbReference>
<sequence length="175" mass="19846">MAHLLGVFCNNFERNFPFLQYDDLSRRLYNNSLSPILANSIAAISSRHSTNPEILTRGVSQVSDAYCNVAKRLLAATSVTPYTEVLHAVVILFWTEYKAGRTSSELFVNFNHHQMATKMAFNLGLGSESTMSASSERERSMLRATWTSVAQMQQMTTTCMYRCLRRPQSFANREI</sequence>
<proteinExistence type="predicted"/>
<evidence type="ECO:0000313" key="4">
    <source>
        <dbReference type="Proteomes" id="UP000030671"/>
    </source>
</evidence>
<accession>W4K5B0</accession>
<dbReference type="STRING" id="747525.W4K5B0"/>
<dbReference type="RefSeq" id="XP_009547005.1">
    <property type="nucleotide sequence ID" value="XM_009548710.1"/>
</dbReference>
<feature type="domain" description="Xylanolytic transcriptional activator regulatory" evidence="2">
    <location>
        <begin position="6"/>
        <end position="147"/>
    </location>
</feature>
<dbReference type="Proteomes" id="UP000030671">
    <property type="component" value="Unassembled WGS sequence"/>
</dbReference>